<evidence type="ECO:0000256" key="4">
    <source>
        <dbReference type="ARBA" id="ARBA00022989"/>
    </source>
</evidence>
<keyword evidence="5" id="KW-0472">Membrane</keyword>
<dbReference type="EMBL" id="ABXJ01000059">
    <property type="protein sequence ID" value="EEA90749.1"/>
    <property type="molecule type" value="Genomic_DNA"/>
</dbReference>
<dbReference type="SUPFAM" id="SSF140478">
    <property type="entry name" value="LemA-like"/>
    <property type="match status" value="1"/>
</dbReference>
<dbReference type="GeneID" id="98002010"/>
<evidence type="ECO:0000256" key="1">
    <source>
        <dbReference type="ARBA" id="ARBA00004167"/>
    </source>
</evidence>
<dbReference type="InterPro" id="IPR023353">
    <property type="entry name" value="LemA-like_dom_sf"/>
</dbReference>
<dbReference type="GO" id="GO:0016020">
    <property type="term" value="C:membrane"/>
    <property type="evidence" value="ECO:0007669"/>
    <property type="project" value="UniProtKB-SubCell"/>
</dbReference>
<evidence type="ECO:0000256" key="3">
    <source>
        <dbReference type="ARBA" id="ARBA00022692"/>
    </source>
</evidence>
<dbReference type="STRING" id="445975.COLSTE_01031"/>
<comment type="caution">
    <text evidence="6">The sequence shown here is derived from an EMBL/GenBank/DDBJ whole genome shotgun (WGS) entry which is preliminary data.</text>
</comment>
<reference evidence="6 7" key="2">
    <citation type="submission" date="2008-10" db="EMBL/GenBank/DDBJ databases">
        <authorList>
            <person name="Fulton L."/>
            <person name="Clifton S."/>
            <person name="Fulton B."/>
            <person name="Xu J."/>
            <person name="Minx P."/>
            <person name="Pepin K.H."/>
            <person name="Johnson M."/>
            <person name="Thiruvilangam P."/>
            <person name="Bhonagiri V."/>
            <person name="Nash W.E."/>
            <person name="Mardis E.R."/>
            <person name="Wilson R.K."/>
        </authorList>
    </citation>
    <scope>NUCLEOTIDE SEQUENCE [LARGE SCALE GENOMIC DNA]</scope>
    <source>
        <strain evidence="6 7">DSM 13279</strain>
    </source>
</reference>
<comment type="similarity">
    <text evidence="2">Belongs to the LemA family.</text>
</comment>
<protein>
    <submittedName>
        <fullName evidence="6">LemA family protein</fullName>
    </submittedName>
</protein>
<accession>B6GAD5</accession>
<organism evidence="6 7">
    <name type="scientific">Collinsella stercoris DSM 13279</name>
    <dbReference type="NCBI Taxonomy" id="445975"/>
    <lineage>
        <taxon>Bacteria</taxon>
        <taxon>Bacillati</taxon>
        <taxon>Actinomycetota</taxon>
        <taxon>Coriobacteriia</taxon>
        <taxon>Coriobacteriales</taxon>
        <taxon>Coriobacteriaceae</taxon>
        <taxon>Collinsella</taxon>
    </lineage>
</organism>
<evidence type="ECO:0000256" key="5">
    <source>
        <dbReference type="ARBA" id="ARBA00023136"/>
    </source>
</evidence>
<dbReference type="InterPro" id="IPR007156">
    <property type="entry name" value="MamQ_LemA"/>
</dbReference>
<name>B6GAD5_9ACTN</name>
<comment type="subcellular location">
    <subcellularLocation>
        <location evidence="1">Membrane</location>
        <topology evidence="1">Single-pass membrane protein</topology>
    </subcellularLocation>
</comment>
<dbReference type="PANTHER" id="PTHR34478">
    <property type="entry name" value="PROTEIN LEMA"/>
    <property type="match status" value="1"/>
</dbReference>
<sequence>MIPLIIGIVVIVAIAMAIAGIYNNLVTLRNRVDNAWQNIDTQLQRRNDLIPNVVETVKGYAAHEQETLDAVTAARTAATSAVTPDEKMAADNVLTGALRQLLMVAEAYPDLKANTNFIQLQATLQETEDKISYARQSYNDCVLNYNNGIQTFPGNIFAGIFQFKPRTGFEAAEAAREAPQVKF</sequence>
<dbReference type="OrthoDB" id="9804152at2"/>
<dbReference type="eggNOG" id="COG1704">
    <property type="taxonomic scope" value="Bacteria"/>
</dbReference>
<dbReference type="RefSeq" id="WP_006720688.1">
    <property type="nucleotide sequence ID" value="NZ_CP085935.1"/>
</dbReference>
<dbReference type="Pfam" id="PF04011">
    <property type="entry name" value="LemA"/>
    <property type="match status" value="1"/>
</dbReference>
<evidence type="ECO:0000313" key="7">
    <source>
        <dbReference type="Proteomes" id="UP000003560"/>
    </source>
</evidence>
<keyword evidence="4" id="KW-1133">Transmembrane helix</keyword>
<dbReference type="PANTHER" id="PTHR34478:SF2">
    <property type="entry name" value="MEMBRANE PROTEIN"/>
    <property type="match status" value="1"/>
</dbReference>
<gene>
    <name evidence="6" type="ORF">COLSTE_01031</name>
</gene>
<dbReference type="Gene3D" id="1.20.1440.20">
    <property type="entry name" value="LemA-like domain"/>
    <property type="match status" value="1"/>
</dbReference>
<keyword evidence="3" id="KW-0812">Transmembrane</keyword>
<evidence type="ECO:0000256" key="2">
    <source>
        <dbReference type="ARBA" id="ARBA00008854"/>
    </source>
</evidence>
<keyword evidence="7" id="KW-1185">Reference proteome</keyword>
<dbReference type="Proteomes" id="UP000003560">
    <property type="component" value="Unassembled WGS sequence"/>
</dbReference>
<evidence type="ECO:0000313" key="6">
    <source>
        <dbReference type="EMBL" id="EEA90749.1"/>
    </source>
</evidence>
<reference evidence="6 7" key="1">
    <citation type="submission" date="2008-10" db="EMBL/GenBank/DDBJ databases">
        <title>Draft genome sequence of Collinsella stercoris (DSM 13279).</title>
        <authorList>
            <person name="Sudarsanam P."/>
            <person name="Ley R."/>
            <person name="Guruge J."/>
            <person name="Turnbaugh P.J."/>
            <person name="Mahowald M."/>
            <person name="Liep D."/>
            <person name="Gordon J."/>
        </authorList>
    </citation>
    <scope>NUCLEOTIDE SEQUENCE [LARGE SCALE GENOMIC DNA]</scope>
    <source>
        <strain evidence="6 7">DSM 13279</strain>
    </source>
</reference>
<dbReference type="AlphaFoldDB" id="B6GAD5"/>
<dbReference type="HOGENOM" id="CLU_056714_0_1_11"/>
<proteinExistence type="inferred from homology"/>